<evidence type="ECO:0000256" key="6">
    <source>
        <dbReference type="ARBA" id="ARBA00022868"/>
    </source>
</evidence>
<evidence type="ECO:0000256" key="9">
    <source>
        <dbReference type="ARBA" id="ARBA00023065"/>
    </source>
</evidence>
<dbReference type="Pfam" id="PF00876">
    <property type="entry name" value="Innexin"/>
    <property type="match status" value="2"/>
</dbReference>
<dbReference type="PRINTS" id="PR01262">
    <property type="entry name" value="INNEXIN"/>
</dbReference>
<evidence type="ECO:0000256" key="4">
    <source>
        <dbReference type="ARBA" id="ARBA00022475"/>
    </source>
</evidence>
<gene>
    <name evidence="12" type="primary">inx</name>
    <name evidence="13" type="ORF">RUM44_001524</name>
</gene>
<comment type="caution">
    <text evidence="13">The sequence shown here is derived from an EMBL/GenBank/DDBJ whole genome shotgun (WGS) entry which is preliminary data.</text>
</comment>
<name>A0ABR1AK97_POLSC</name>
<keyword evidence="8 12" id="KW-1133">Transmembrane helix</keyword>
<accession>A0ABR1AK97</accession>
<evidence type="ECO:0000256" key="1">
    <source>
        <dbReference type="ARBA" id="ARBA00004610"/>
    </source>
</evidence>
<dbReference type="PANTHER" id="PTHR11893">
    <property type="entry name" value="INNEXIN"/>
    <property type="match status" value="1"/>
</dbReference>
<dbReference type="PROSITE" id="PS51013">
    <property type="entry name" value="PANNEXIN"/>
    <property type="match status" value="1"/>
</dbReference>
<protein>
    <recommendedName>
        <fullName evidence="12">Innexin</fullName>
    </recommendedName>
</protein>
<dbReference type="PANTHER" id="PTHR11893:SF37">
    <property type="entry name" value="INNEXIN INX3"/>
    <property type="match status" value="1"/>
</dbReference>
<dbReference type="InterPro" id="IPR000990">
    <property type="entry name" value="Innexin"/>
</dbReference>
<dbReference type="EMBL" id="JAWJWF010000047">
    <property type="protein sequence ID" value="KAK6621717.1"/>
    <property type="molecule type" value="Genomic_DNA"/>
</dbReference>
<evidence type="ECO:0000256" key="12">
    <source>
        <dbReference type="RuleBase" id="RU010713"/>
    </source>
</evidence>
<evidence type="ECO:0000256" key="2">
    <source>
        <dbReference type="ARBA" id="ARBA00004651"/>
    </source>
</evidence>
<keyword evidence="14" id="KW-1185">Reference proteome</keyword>
<organism evidence="13 14">
    <name type="scientific">Polyplax serrata</name>
    <name type="common">Common mouse louse</name>
    <dbReference type="NCBI Taxonomy" id="468196"/>
    <lineage>
        <taxon>Eukaryota</taxon>
        <taxon>Metazoa</taxon>
        <taxon>Ecdysozoa</taxon>
        <taxon>Arthropoda</taxon>
        <taxon>Hexapoda</taxon>
        <taxon>Insecta</taxon>
        <taxon>Pterygota</taxon>
        <taxon>Neoptera</taxon>
        <taxon>Paraneoptera</taxon>
        <taxon>Psocodea</taxon>
        <taxon>Troctomorpha</taxon>
        <taxon>Phthiraptera</taxon>
        <taxon>Anoplura</taxon>
        <taxon>Polyplacidae</taxon>
        <taxon>Polyplax</taxon>
    </lineage>
</organism>
<evidence type="ECO:0000256" key="10">
    <source>
        <dbReference type="ARBA" id="ARBA00023136"/>
    </source>
</evidence>
<evidence type="ECO:0000256" key="5">
    <source>
        <dbReference type="ARBA" id="ARBA00022692"/>
    </source>
</evidence>
<keyword evidence="5 12" id="KW-0812">Transmembrane</keyword>
<comment type="similarity">
    <text evidence="12">Belongs to the pannexin family.</text>
</comment>
<sequence>MAVFGLVSSVAGFVKVRYLVDKAVIDNMVFRFHYRITSALLFASCIILTANNLIGDPINCINDGAVPDHVINTYCWITYTFTLPYQMNKLQGREVAHPGIGSEVADQEDPERYHSYYQWVPFMLFFQVKHTVNRIAVLHWPPLPMISYLFKFLYCQGVLFYIPHWVWKNWEEGKVRMVTDGIRGAVVGTKQMRIDKQNRLVQYFVDTLHMHNVYAAGYFLCEVLNFINVVGNIFFLDTFLNGAFLKYGTEVIKFSGMNQENRTDPMIAVFPRVTKCTFHKFGPSGSIQTHDALCILALNILNEKIFIFLWFWLIILSALSGLALLYSSMLIVLPSVREIVLKHRFRFGSPTGVPSLIRKTQVGDFLFLHLLGQNMDLLVFGEILDELSRRLHIGNNLPSAPSSLELSPIYPSDKLHGEKVTWRDDCQTKGDRMIAGPADATNIIFGNCADLSVRYFPIDQILGYRCLEPLARSKNSGSETNISSDERDCLWEGNYKK</sequence>
<keyword evidence="4" id="KW-1003">Cell membrane</keyword>
<evidence type="ECO:0000313" key="14">
    <source>
        <dbReference type="Proteomes" id="UP001359485"/>
    </source>
</evidence>
<comment type="subcellular location">
    <subcellularLocation>
        <location evidence="1">Cell junction</location>
        <location evidence="1">Gap junction</location>
    </subcellularLocation>
    <subcellularLocation>
        <location evidence="2 12">Cell membrane</location>
        <topology evidence="2 12">Multi-pass membrane protein</topology>
    </subcellularLocation>
</comment>
<keyword evidence="11 12" id="KW-0407">Ion channel</keyword>
<comment type="function">
    <text evidence="12">Structural component of the gap junctions.</text>
</comment>
<keyword evidence="10 12" id="KW-0472">Membrane</keyword>
<proteinExistence type="inferred from homology"/>
<keyword evidence="6" id="KW-0303">Gap junction</keyword>
<feature type="transmembrane region" description="Helical" evidence="12">
    <location>
        <begin position="309"/>
        <end position="336"/>
    </location>
</feature>
<evidence type="ECO:0000256" key="8">
    <source>
        <dbReference type="ARBA" id="ARBA00022989"/>
    </source>
</evidence>
<evidence type="ECO:0000256" key="3">
    <source>
        <dbReference type="ARBA" id="ARBA00022448"/>
    </source>
</evidence>
<evidence type="ECO:0000256" key="7">
    <source>
        <dbReference type="ARBA" id="ARBA00022949"/>
    </source>
</evidence>
<comment type="caution">
    <text evidence="12">Lacks conserved residue(s) required for the propagation of feature annotation.</text>
</comment>
<keyword evidence="3 12" id="KW-0813">Transport</keyword>
<keyword evidence="9 12" id="KW-0406">Ion transport</keyword>
<reference evidence="13 14" key="1">
    <citation type="submission" date="2023-09" db="EMBL/GenBank/DDBJ databases">
        <title>Genomes of two closely related lineages of the louse Polyplax serrata with different host specificities.</title>
        <authorList>
            <person name="Martinu J."/>
            <person name="Tarabai H."/>
            <person name="Stefka J."/>
            <person name="Hypsa V."/>
        </authorList>
    </citation>
    <scope>NUCLEOTIDE SEQUENCE [LARGE SCALE GENOMIC DNA]</scope>
    <source>
        <strain evidence="13">98ZLc_SE</strain>
    </source>
</reference>
<dbReference type="Proteomes" id="UP001359485">
    <property type="component" value="Unassembled WGS sequence"/>
</dbReference>
<evidence type="ECO:0000256" key="11">
    <source>
        <dbReference type="ARBA" id="ARBA00023303"/>
    </source>
</evidence>
<keyword evidence="7" id="KW-0965">Cell junction</keyword>
<evidence type="ECO:0000313" key="13">
    <source>
        <dbReference type="EMBL" id="KAK6621717.1"/>
    </source>
</evidence>